<feature type="domain" description="Nucleoside phosphorylase" evidence="4">
    <location>
        <begin position="47"/>
        <end position="225"/>
    </location>
</feature>
<dbReference type="GO" id="GO:0004850">
    <property type="term" value="F:uridine phosphorylase activity"/>
    <property type="evidence" value="ECO:0007669"/>
    <property type="project" value="UniProtKB-EC"/>
</dbReference>
<evidence type="ECO:0000256" key="2">
    <source>
        <dbReference type="ARBA" id="ARBA00021980"/>
    </source>
</evidence>
<reference evidence="5" key="1">
    <citation type="submission" date="2020-10" db="EMBL/GenBank/DDBJ databases">
        <authorList>
            <person name="Gilroy R."/>
        </authorList>
    </citation>
    <scope>NUCLEOTIDE SEQUENCE</scope>
    <source>
        <strain evidence="5">ChiHjej9B8-7071</strain>
    </source>
</reference>
<dbReference type="CDD" id="cd09007">
    <property type="entry name" value="NP-I_spr0068"/>
    <property type="match status" value="1"/>
</dbReference>
<evidence type="ECO:0000256" key="1">
    <source>
        <dbReference type="ARBA" id="ARBA00011888"/>
    </source>
</evidence>
<dbReference type="GO" id="GO:0004731">
    <property type="term" value="F:purine-nucleoside phosphorylase activity"/>
    <property type="evidence" value="ECO:0007669"/>
    <property type="project" value="TreeGrafter"/>
</dbReference>
<dbReference type="SUPFAM" id="SSF53167">
    <property type="entry name" value="Purine and uridine phosphorylases"/>
    <property type="match status" value="1"/>
</dbReference>
<name>A0A9D1A868_9FIRM</name>
<dbReference type="PANTHER" id="PTHR43691:SF11">
    <property type="entry name" value="FI09636P-RELATED"/>
    <property type="match status" value="1"/>
</dbReference>
<dbReference type="GO" id="GO:0006152">
    <property type="term" value="P:purine nucleoside catabolic process"/>
    <property type="evidence" value="ECO:0007669"/>
    <property type="project" value="TreeGrafter"/>
</dbReference>
<dbReference type="InterPro" id="IPR035994">
    <property type="entry name" value="Nucleoside_phosphorylase_sf"/>
</dbReference>
<comment type="caution">
    <text evidence="5">The sequence shown here is derived from an EMBL/GenBank/DDBJ whole genome shotgun (WGS) entry which is preliminary data.</text>
</comment>
<dbReference type="Gene3D" id="3.40.50.1580">
    <property type="entry name" value="Nucleoside phosphorylase domain"/>
    <property type="match status" value="1"/>
</dbReference>
<reference evidence="5" key="2">
    <citation type="journal article" date="2021" name="PeerJ">
        <title>Extensive microbial diversity within the chicken gut microbiome revealed by metagenomics and culture.</title>
        <authorList>
            <person name="Gilroy R."/>
            <person name="Ravi A."/>
            <person name="Getino M."/>
            <person name="Pursley I."/>
            <person name="Horton D.L."/>
            <person name="Alikhan N.F."/>
            <person name="Baker D."/>
            <person name="Gharbi K."/>
            <person name="Hall N."/>
            <person name="Watson M."/>
            <person name="Adriaenssens E.M."/>
            <person name="Foster-Nyarko E."/>
            <person name="Jarju S."/>
            <person name="Secka A."/>
            <person name="Antonio M."/>
            <person name="Oren A."/>
            <person name="Chaudhuri R.R."/>
            <person name="La Ragione R."/>
            <person name="Hildebrand F."/>
            <person name="Pallen M.J."/>
        </authorList>
    </citation>
    <scope>NUCLEOTIDE SEQUENCE</scope>
    <source>
        <strain evidence="5">ChiHjej9B8-7071</strain>
    </source>
</reference>
<dbReference type="PANTHER" id="PTHR43691">
    <property type="entry name" value="URIDINE PHOSPHORYLASE"/>
    <property type="match status" value="1"/>
</dbReference>
<evidence type="ECO:0000259" key="4">
    <source>
        <dbReference type="Pfam" id="PF01048"/>
    </source>
</evidence>
<gene>
    <name evidence="5" type="ORF">IAA70_00375</name>
</gene>
<organism evidence="5 6">
    <name type="scientific">Candidatus Avoscillospira stercoripullorum</name>
    <dbReference type="NCBI Taxonomy" id="2840709"/>
    <lineage>
        <taxon>Bacteria</taxon>
        <taxon>Bacillati</taxon>
        <taxon>Bacillota</taxon>
        <taxon>Clostridia</taxon>
        <taxon>Eubacteriales</taxon>
        <taxon>Oscillospiraceae</taxon>
        <taxon>Oscillospiraceae incertae sedis</taxon>
        <taxon>Candidatus Avoscillospira</taxon>
    </lineage>
</organism>
<proteinExistence type="predicted"/>
<dbReference type="InterPro" id="IPR000845">
    <property type="entry name" value="Nucleoside_phosphorylase_d"/>
</dbReference>
<dbReference type="GO" id="GO:0005829">
    <property type="term" value="C:cytosol"/>
    <property type="evidence" value="ECO:0007669"/>
    <property type="project" value="TreeGrafter"/>
</dbReference>
<dbReference type="EMBL" id="DVGD01000008">
    <property type="protein sequence ID" value="HIR08838.1"/>
    <property type="molecule type" value="Genomic_DNA"/>
</dbReference>
<dbReference type="AlphaFoldDB" id="A0A9D1A868"/>
<dbReference type="EC" id="2.4.2.3" evidence="1"/>
<evidence type="ECO:0000256" key="3">
    <source>
        <dbReference type="ARBA" id="ARBA00048447"/>
    </source>
</evidence>
<accession>A0A9D1A868</accession>
<dbReference type="Pfam" id="PF01048">
    <property type="entry name" value="PNP_UDP_1"/>
    <property type="match status" value="1"/>
</dbReference>
<dbReference type="Proteomes" id="UP000824258">
    <property type="component" value="Unassembled WGS sequence"/>
</dbReference>
<comment type="catalytic activity">
    <reaction evidence="3">
        <text>uridine + phosphate = alpha-D-ribose 1-phosphate + uracil</text>
        <dbReference type="Rhea" id="RHEA:24388"/>
        <dbReference type="ChEBI" id="CHEBI:16704"/>
        <dbReference type="ChEBI" id="CHEBI:17568"/>
        <dbReference type="ChEBI" id="CHEBI:43474"/>
        <dbReference type="ChEBI" id="CHEBI:57720"/>
        <dbReference type="EC" id="2.4.2.3"/>
    </reaction>
</comment>
<sequence length="249" mass="27011">MRPDTFDPHSPPVITLEMIHGAQKHLISTCIITFSHVLFDAVLSSFPCRSIAEIPACNGNTPIYAFPFQGKEIGIFLSPIGATAVGTFVSEANWITGAERFVMFGSAGCLNREATLGKLVVPTEAYRDEGISYHYAPAAPYIKLPNAPRVAALLEEWGAPYVAGRVWTTDAIYRETRSKVEARKAEGCLAVDMEVAGVQAVCSFHGFQLYCFLMTGDVLDLPEWDVAELGEANHSMGNLKLALKLAAAL</sequence>
<protein>
    <recommendedName>
        <fullName evidence="2">Uridine phosphorylase</fullName>
        <ecNumber evidence="1">2.4.2.3</ecNumber>
    </recommendedName>
</protein>
<evidence type="ECO:0000313" key="6">
    <source>
        <dbReference type="Proteomes" id="UP000824258"/>
    </source>
</evidence>
<evidence type="ECO:0000313" key="5">
    <source>
        <dbReference type="EMBL" id="HIR08838.1"/>
    </source>
</evidence>